<gene>
    <name evidence="8" type="primary">LOC100553928</name>
</gene>
<dbReference type="FunFam" id="1.20.1260.10:FF:000002">
    <property type="entry name" value="Ferritin, mitochondrial"/>
    <property type="match status" value="1"/>
</dbReference>
<reference evidence="8" key="2">
    <citation type="submission" date="2025-08" db="UniProtKB">
        <authorList>
            <consortium name="Ensembl"/>
        </authorList>
    </citation>
    <scope>IDENTIFICATION</scope>
</reference>
<name>R4G9X0_ANOCA</name>
<accession>R4G9X0</accession>
<evidence type="ECO:0000259" key="7">
    <source>
        <dbReference type="PROSITE" id="PS50905"/>
    </source>
</evidence>
<dbReference type="PANTHER" id="PTHR11431:SF47">
    <property type="entry name" value="FERRITIN LIGHT CHAIN"/>
    <property type="match status" value="1"/>
</dbReference>
<dbReference type="PANTHER" id="PTHR11431">
    <property type="entry name" value="FERRITIN"/>
    <property type="match status" value="1"/>
</dbReference>
<dbReference type="AlphaFoldDB" id="R4G9X0"/>
<dbReference type="GO" id="GO:0006879">
    <property type="term" value="P:intracellular iron ion homeostasis"/>
    <property type="evidence" value="ECO:0007669"/>
    <property type="project" value="UniProtKB-KW"/>
</dbReference>
<evidence type="ECO:0000256" key="6">
    <source>
        <dbReference type="RuleBase" id="RU361145"/>
    </source>
</evidence>
<evidence type="ECO:0000256" key="4">
    <source>
        <dbReference type="ARBA" id="ARBA00023004"/>
    </source>
</evidence>
<dbReference type="STRING" id="28377.ENSACAP00000022039"/>
<feature type="domain" description="Ferritin-like diiron" evidence="7">
    <location>
        <begin position="7"/>
        <end position="156"/>
    </location>
</feature>
<dbReference type="InterPro" id="IPR008331">
    <property type="entry name" value="Ferritin_DPS_dom"/>
</dbReference>
<dbReference type="Bgee" id="ENSACAG00000029107">
    <property type="expression patterns" value="Expressed in ovary and 14 other cell types or tissues"/>
</dbReference>
<dbReference type="GO" id="GO:0005737">
    <property type="term" value="C:cytoplasm"/>
    <property type="evidence" value="ECO:0000318"/>
    <property type="project" value="GO_Central"/>
</dbReference>
<dbReference type="InterPro" id="IPR012347">
    <property type="entry name" value="Ferritin-like"/>
</dbReference>
<proteinExistence type="inferred from homology"/>
<comment type="function">
    <text evidence="6">Stores iron in a soluble, non-toxic, readily available form. Important for iron homeostasis. Iron is taken up in the ferrous form and deposited as ferric hydroxides after oxidation.</text>
</comment>
<dbReference type="OrthoDB" id="186462at2759"/>
<dbReference type="PROSITE" id="PS50905">
    <property type="entry name" value="FERRITIN_LIKE"/>
    <property type="match status" value="1"/>
</dbReference>
<keyword evidence="3 5" id="KW-0479">Metal-binding</keyword>
<protein>
    <recommendedName>
        <fullName evidence="6">Ferritin</fullName>
    </recommendedName>
</protein>
<keyword evidence="4 5" id="KW-0408">Iron</keyword>
<dbReference type="GeneTree" id="ENSGT00950000182841"/>
<dbReference type="InterPro" id="IPR001519">
    <property type="entry name" value="Ferritin"/>
</dbReference>
<feature type="binding site" evidence="5">
    <location>
        <position position="104"/>
    </location>
    <ligand>
        <name>Fe cation</name>
        <dbReference type="ChEBI" id="CHEBI:24875"/>
        <label>1</label>
    </ligand>
</feature>
<dbReference type="GO" id="GO:0006826">
    <property type="term" value="P:iron ion transport"/>
    <property type="evidence" value="ECO:0007669"/>
    <property type="project" value="InterPro"/>
</dbReference>
<evidence type="ECO:0000313" key="9">
    <source>
        <dbReference type="Proteomes" id="UP000001646"/>
    </source>
</evidence>
<dbReference type="eggNOG" id="KOG2332">
    <property type="taxonomic scope" value="Eukaryota"/>
</dbReference>
<reference evidence="8" key="1">
    <citation type="submission" date="2009-12" db="EMBL/GenBank/DDBJ databases">
        <title>The Genome Sequence of Anolis carolinensis (Green Anole Lizard).</title>
        <authorList>
            <consortium name="The Genome Sequencing Platform"/>
            <person name="Di Palma F."/>
            <person name="Alfoldi J."/>
            <person name="Heiman D."/>
            <person name="Young S."/>
            <person name="Grabherr M."/>
            <person name="Johnson J."/>
            <person name="Lander E.S."/>
            <person name="Lindblad-Toh K."/>
        </authorList>
    </citation>
    <scope>NUCLEOTIDE SEQUENCE [LARGE SCALE GENOMIC DNA]</scope>
    <source>
        <strain evidence="8">JBL SC #1</strain>
    </source>
</reference>
<dbReference type="SUPFAM" id="SSF47240">
    <property type="entry name" value="Ferritin-like"/>
    <property type="match status" value="1"/>
</dbReference>
<dbReference type="InterPro" id="IPR009078">
    <property type="entry name" value="Ferritin-like_SF"/>
</dbReference>
<evidence type="ECO:0000256" key="1">
    <source>
        <dbReference type="ARBA" id="ARBA00007513"/>
    </source>
</evidence>
<dbReference type="Proteomes" id="UP000001646">
    <property type="component" value="Unplaced"/>
</dbReference>
<dbReference type="GO" id="GO:0008199">
    <property type="term" value="F:ferric iron binding"/>
    <property type="evidence" value="ECO:0000318"/>
    <property type="project" value="GO_Central"/>
</dbReference>
<evidence type="ECO:0000256" key="2">
    <source>
        <dbReference type="ARBA" id="ARBA00022434"/>
    </source>
</evidence>
<evidence type="ECO:0000256" key="5">
    <source>
        <dbReference type="PIRSR" id="PIRSR601519-1"/>
    </source>
</evidence>
<sequence>MSSQVRQNYHTESEAGVNRMVNQFLHAGYKYLSLAFYFNRDDVALSKFYSFFQHLSEEKHEQAEKLLTFQNRRGGRVVLQDIKKPEQDEWKNGATAMEVALNLEKSVNQALLDLHQVASRHTDPHLCDFLETHYLDEEVKLIKKLGDHMTNLKRVRASEEGLGEYLFDRLTLGESSD</sequence>
<dbReference type="PROSITE" id="PS00204">
    <property type="entry name" value="FERRITIN_2"/>
    <property type="match status" value="1"/>
</dbReference>
<dbReference type="InParanoid" id="R4G9X0"/>
<dbReference type="Pfam" id="PF00210">
    <property type="entry name" value="Ferritin"/>
    <property type="match status" value="1"/>
</dbReference>
<dbReference type="HOGENOM" id="CLU_065681_4_2_1"/>
<dbReference type="InterPro" id="IPR014034">
    <property type="entry name" value="Ferritin_CS"/>
</dbReference>
<dbReference type="GO" id="GO:0008198">
    <property type="term" value="F:ferrous iron binding"/>
    <property type="evidence" value="ECO:0000318"/>
    <property type="project" value="GO_Central"/>
</dbReference>
<comment type="similarity">
    <text evidence="1 6">Belongs to the ferritin family.</text>
</comment>
<dbReference type="Gene3D" id="1.20.1260.10">
    <property type="match status" value="1"/>
</dbReference>
<keyword evidence="9" id="KW-1185">Reference proteome</keyword>
<dbReference type="Ensembl" id="ENSACAT00000029457.2">
    <property type="protein sequence ID" value="ENSACAP00000022039.2"/>
    <property type="gene ID" value="ENSACAG00000029107.2"/>
</dbReference>
<dbReference type="KEGG" id="acs:100553928"/>
<keyword evidence="2 6" id="KW-0409">Iron storage</keyword>
<dbReference type="CDD" id="cd01056">
    <property type="entry name" value="Euk_Ferritin"/>
    <property type="match status" value="1"/>
</dbReference>
<evidence type="ECO:0000313" key="8">
    <source>
        <dbReference type="Ensembl" id="ENSACAP00000022039.2"/>
    </source>
</evidence>
<dbReference type="InterPro" id="IPR009040">
    <property type="entry name" value="Ferritin-like_diiron"/>
</dbReference>
<organism evidence="8 9">
    <name type="scientific">Anolis carolinensis</name>
    <name type="common">Green anole</name>
    <name type="synonym">American chameleon</name>
    <dbReference type="NCBI Taxonomy" id="28377"/>
    <lineage>
        <taxon>Eukaryota</taxon>
        <taxon>Metazoa</taxon>
        <taxon>Chordata</taxon>
        <taxon>Craniata</taxon>
        <taxon>Vertebrata</taxon>
        <taxon>Euteleostomi</taxon>
        <taxon>Lepidosauria</taxon>
        <taxon>Squamata</taxon>
        <taxon>Bifurcata</taxon>
        <taxon>Unidentata</taxon>
        <taxon>Episquamata</taxon>
        <taxon>Toxicofera</taxon>
        <taxon>Iguania</taxon>
        <taxon>Dactyloidae</taxon>
        <taxon>Anolis</taxon>
    </lineage>
</organism>
<evidence type="ECO:0000256" key="3">
    <source>
        <dbReference type="ARBA" id="ARBA00022723"/>
    </source>
</evidence>
<reference evidence="8" key="3">
    <citation type="submission" date="2025-09" db="UniProtKB">
        <authorList>
            <consortium name="Ensembl"/>
        </authorList>
    </citation>
    <scope>IDENTIFICATION</scope>
</reference>
<dbReference type="GeneID" id="100553928"/>